<comment type="caution">
    <text evidence="1">The sequence shown here is derived from an EMBL/GenBank/DDBJ whole genome shotgun (WGS) entry which is preliminary data.</text>
</comment>
<dbReference type="RefSeq" id="WP_184954466.1">
    <property type="nucleotide sequence ID" value="NZ_BOMC01000059.1"/>
</dbReference>
<dbReference type="AlphaFoldDB" id="A0A7W7G4T0"/>
<keyword evidence="2" id="KW-1185">Reference proteome</keyword>
<name>A0A7W7G4T0_9ACTN</name>
<reference evidence="1 2" key="1">
    <citation type="submission" date="2020-08" db="EMBL/GenBank/DDBJ databases">
        <title>Sequencing the genomes of 1000 actinobacteria strains.</title>
        <authorList>
            <person name="Klenk H.-P."/>
        </authorList>
    </citation>
    <scope>NUCLEOTIDE SEQUENCE [LARGE SCALE GENOMIC DNA]</scope>
    <source>
        <strain evidence="1 2">DSM 45518</strain>
    </source>
</reference>
<organism evidence="1 2">
    <name type="scientific">Paractinoplanes abujensis</name>
    <dbReference type="NCBI Taxonomy" id="882441"/>
    <lineage>
        <taxon>Bacteria</taxon>
        <taxon>Bacillati</taxon>
        <taxon>Actinomycetota</taxon>
        <taxon>Actinomycetes</taxon>
        <taxon>Micromonosporales</taxon>
        <taxon>Micromonosporaceae</taxon>
        <taxon>Paractinoplanes</taxon>
    </lineage>
</organism>
<dbReference type="EMBL" id="JACHMF010000001">
    <property type="protein sequence ID" value="MBB4696232.1"/>
    <property type="molecule type" value="Genomic_DNA"/>
</dbReference>
<proteinExistence type="predicted"/>
<dbReference type="Proteomes" id="UP000542742">
    <property type="component" value="Unassembled WGS sequence"/>
</dbReference>
<sequence length="52" mass="4987">MAAFAAGVVWAAAATFLAGLFWAGVAFLAGCGASAGALRARAGRAEGCPDEG</sequence>
<evidence type="ECO:0000313" key="2">
    <source>
        <dbReference type="Proteomes" id="UP000542742"/>
    </source>
</evidence>
<accession>A0A7W7G4T0</accession>
<protein>
    <submittedName>
        <fullName evidence="1">Uncharacterized protein</fullName>
    </submittedName>
</protein>
<evidence type="ECO:0000313" key="1">
    <source>
        <dbReference type="EMBL" id="MBB4696232.1"/>
    </source>
</evidence>
<gene>
    <name evidence="1" type="ORF">BKA14_006380</name>
</gene>